<sequence>MRRKDCILHNMRLPLEGTHHRGNDDAWNSAAILAELLRLSREGRVVPLG</sequence>
<dbReference type="InterPro" id="IPR036397">
    <property type="entry name" value="RNaseH_sf"/>
</dbReference>
<proteinExistence type="predicted"/>
<dbReference type="RefSeq" id="WP_007911272.1">
    <property type="nucleotide sequence ID" value="NZ_ADVG01000002.1"/>
</dbReference>
<dbReference type="InParanoid" id="D6TLS4"/>
<organism evidence="1 2">
    <name type="scientific">Ktedonobacter racemifer DSM 44963</name>
    <dbReference type="NCBI Taxonomy" id="485913"/>
    <lineage>
        <taxon>Bacteria</taxon>
        <taxon>Bacillati</taxon>
        <taxon>Chloroflexota</taxon>
        <taxon>Ktedonobacteria</taxon>
        <taxon>Ktedonobacterales</taxon>
        <taxon>Ktedonobacteraceae</taxon>
        <taxon>Ktedonobacter</taxon>
    </lineage>
</organism>
<dbReference type="AlphaFoldDB" id="D6TLS4"/>
<evidence type="ECO:0008006" key="3">
    <source>
        <dbReference type="Google" id="ProtNLM"/>
    </source>
</evidence>
<dbReference type="EMBL" id="ADVG01000002">
    <property type="protein sequence ID" value="EFH86724.1"/>
    <property type="molecule type" value="Genomic_DNA"/>
</dbReference>
<dbReference type="Proteomes" id="UP000004508">
    <property type="component" value="Unassembled WGS sequence"/>
</dbReference>
<accession>D6TLS4</accession>
<dbReference type="STRING" id="485913.Krac_8035"/>
<name>D6TLS4_KTERA</name>
<keyword evidence="2" id="KW-1185">Reference proteome</keyword>
<dbReference type="Gene3D" id="3.30.420.10">
    <property type="entry name" value="Ribonuclease H-like superfamily/Ribonuclease H"/>
    <property type="match status" value="1"/>
</dbReference>
<evidence type="ECO:0000313" key="2">
    <source>
        <dbReference type="Proteomes" id="UP000004508"/>
    </source>
</evidence>
<gene>
    <name evidence="1" type="ORF">Krac_8035</name>
</gene>
<reference evidence="1 2" key="1">
    <citation type="journal article" date="2011" name="Stand. Genomic Sci.">
        <title>Non-contiguous finished genome sequence and contextual data of the filamentous soil bacterium Ktedonobacter racemifer type strain (SOSP1-21).</title>
        <authorList>
            <person name="Chang Y.J."/>
            <person name="Land M."/>
            <person name="Hauser L."/>
            <person name="Chertkov O."/>
            <person name="Del Rio T.G."/>
            <person name="Nolan M."/>
            <person name="Copeland A."/>
            <person name="Tice H."/>
            <person name="Cheng J.F."/>
            <person name="Lucas S."/>
            <person name="Han C."/>
            <person name="Goodwin L."/>
            <person name="Pitluck S."/>
            <person name="Ivanova N."/>
            <person name="Ovchinikova G."/>
            <person name="Pati A."/>
            <person name="Chen A."/>
            <person name="Palaniappan K."/>
            <person name="Mavromatis K."/>
            <person name="Liolios K."/>
            <person name="Brettin T."/>
            <person name="Fiebig A."/>
            <person name="Rohde M."/>
            <person name="Abt B."/>
            <person name="Goker M."/>
            <person name="Detter J.C."/>
            <person name="Woyke T."/>
            <person name="Bristow J."/>
            <person name="Eisen J.A."/>
            <person name="Markowitz V."/>
            <person name="Hugenholtz P."/>
            <person name="Kyrpides N.C."/>
            <person name="Klenk H.P."/>
            <person name="Lapidus A."/>
        </authorList>
    </citation>
    <scope>NUCLEOTIDE SEQUENCE [LARGE SCALE GENOMIC DNA]</scope>
    <source>
        <strain evidence="2">DSM 44963</strain>
    </source>
</reference>
<evidence type="ECO:0000313" key="1">
    <source>
        <dbReference type="EMBL" id="EFH86724.1"/>
    </source>
</evidence>
<protein>
    <recommendedName>
        <fullName evidence="3">Exonuclease RNase T and DNA polymerase III</fullName>
    </recommendedName>
</protein>
<dbReference type="GO" id="GO:0003676">
    <property type="term" value="F:nucleic acid binding"/>
    <property type="evidence" value="ECO:0007669"/>
    <property type="project" value="InterPro"/>
</dbReference>
<comment type="caution">
    <text evidence="1">The sequence shown here is derived from an EMBL/GenBank/DDBJ whole genome shotgun (WGS) entry which is preliminary data.</text>
</comment>